<evidence type="ECO:0000313" key="3">
    <source>
        <dbReference type="EMBL" id="OGG71927.1"/>
    </source>
</evidence>
<feature type="transmembrane region" description="Helical" evidence="1">
    <location>
        <begin position="65"/>
        <end position="82"/>
    </location>
</feature>
<dbReference type="GO" id="GO:0009245">
    <property type="term" value="P:lipid A biosynthetic process"/>
    <property type="evidence" value="ECO:0007669"/>
    <property type="project" value="InterPro"/>
</dbReference>
<proteinExistence type="predicted"/>
<feature type="domain" description="Lipid A biosynthesis N-terminal" evidence="2">
    <location>
        <begin position="13"/>
        <end position="84"/>
    </location>
</feature>
<gene>
    <name evidence="3" type="ORF">A3A35_02425</name>
</gene>
<accession>A0A1F6EE87</accession>
<reference evidence="3 4" key="1">
    <citation type="journal article" date="2016" name="Nat. Commun.">
        <title>Thousands of microbial genomes shed light on interconnected biogeochemical processes in an aquifer system.</title>
        <authorList>
            <person name="Anantharaman K."/>
            <person name="Brown C.T."/>
            <person name="Hug L.A."/>
            <person name="Sharon I."/>
            <person name="Castelle C.J."/>
            <person name="Probst A.J."/>
            <person name="Thomas B.C."/>
            <person name="Singh A."/>
            <person name="Wilkins M.J."/>
            <person name="Karaoz U."/>
            <person name="Brodie E.L."/>
            <person name="Williams K.H."/>
            <person name="Hubbard S.S."/>
            <person name="Banfield J.F."/>
        </authorList>
    </citation>
    <scope>NUCLEOTIDE SEQUENCE [LARGE SCALE GENOMIC DNA]</scope>
</reference>
<evidence type="ECO:0000256" key="1">
    <source>
        <dbReference type="SAM" id="Phobius"/>
    </source>
</evidence>
<dbReference type="Proteomes" id="UP000179115">
    <property type="component" value="Unassembled WGS sequence"/>
</dbReference>
<dbReference type="Pfam" id="PF07578">
    <property type="entry name" value="LAB_N"/>
    <property type="match status" value="1"/>
</dbReference>
<dbReference type="GO" id="GO:0016020">
    <property type="term" value="C:membrane"/>
    <property type="evidence" value="ECO:0007669"/>
    <property type="project" value="GOC"/>
</dbReference>
<sequence>MISFPPIDYWVVIGFTGQLIFFGRFIAQWIHAEKKQESSIPVIFWYLSILGGIILVVYAIHQRDIVFTVGQAIAVLIYLRNLQLMRRAGVSLAP</sequence>
<comment type="caution">
    <text evidence="3">The sequence shown here is derived from an EMBL/GenBank/DDBJ whole genome shotgun (WGS) entry which is preliminary data.</text>
</comment>
<evidence type="ECO:0000313" key="4">
    <source>
        <dbReference type="Proteomes" id="UP000179115"/>
    </source>
</evidence>
<dbReference type="Gene3D" id="1.20.1280.290">
    <property type="match status" value="1"/>
</dbReference>
<dbReference type="InterPro" id="IPR011499">
    <property type="entry name" value="Lipid_A_biosynth_N"/>
</dbReference>
<feature type="transmembrane region" description="Helical" evidence="1">
    <location>
        <begin position="39"/>
        <end position="59"/>
    </location>
</feature>
<protein>
    <recommendedName>
        <fullName evidence="2">Lipid A biosynthesis N-terminal domain-containing protein</fullName>
    </recommendedName>
</protein>
<keyword evidence="1" id="KW-0812">Transmembrane</keyword>
<keyword evidence="1" id="KW-0472">Membrane</keyword>
<dbReference type="GO" id="GO:0008915">
    <property type="term" value="F:lipid-A-disaccharide synthase activity"/>
    <property type="evidence" value="ECO:0007669"/>
    <property type="project" value="InterPro"/>
</dbReference>
<evidence type="ECO:0000259" key="2">
    <source>
        <dbReference type="SMART" id="SM01259"/>
    </source>
</evidence>
<organism evidence="3 4">
    <name type="scientific">Candidatus Kaiserbacteria bacterium RIFCSPLOWO2_01_FULL_51_21</name>
    <dbReference type="NCBI Taxonomy" id="1798508"/>
    <lineage>
        <taxon>Bacteria</taxon>
        <taxon>Candidatus Kaiseribacteriota</taxon>
    </lineage>
</organism>
<name>A0A1F6EE87_9BACT</name>
<dbReference type="STRING" id="1798508.A3A35_02425"/>
<dbReference type="AlphaFoldDB" id="A0A1F6EE87"/>
<feature type="transmembrane region" description="Helical" evidence="1">
    <location>
        <begin position="6"/>
        <end position="27"/>
    </location>
</feature>
<keyword evidence="1" id="KW-1133">Transmembrane helix</keyword>
<dbReference type="SMART" id="SM01259">
    <property type="entry name" value="LAB_N"/>
    <property type="match status" value="1"/>
</dbReference>
<dbReference type="EMBL" id="MFLV01000005">
    <property type="protein sequence ID" value="OGG71927.1"/>
    <property type="molecule type" value="Genomic_DNA"/>
</dbReference>